<dbReference type="GO" id="GO:0042147">
    <property type="term" value="P:retrograde transport, endosome to Golgi"/>
    <property type="evidence" value="ECO:0007669"/>
    <property type="project" value="TreeGrafter"/>
</dbReference>
<feature type="domain" description="LAA1-like C-terminal TPR repeats" evidence="2">
    <location>
        <begin position="646"/>
        <end position="802"/>
    </location>
</feature>
<evidence type="ECO:0000313" key="4">
    <source>
        <dbReference type="Proteomes" id="UP000013776"/>
    </source>
</evidence>
<dbReference type="EMBL" id="CAHR02000104">
    <property type="protein sequence ID" value="CCG82814.2"/>
    <property type="molecule type" value="Genomic_DNA"/>
</dbReference>
<dbReference type="InterPro" id="IPR011989">
    <property type="entry name" value="ARM-like"/>
</dbReference>
<dbReference type="Pfam" id="PF25468">
    <property type="entry name" value="HEAT_HEATR5A"/>
    <property type="match status" value="1"/>
</dbReference>
<reference evidence="3 4" key="1">
    <citation type="journal article" date="2013" name="MBio">
        <title>Genome sequencing of the plant pathogen Taphrina deformans, the causal agent of peach leaf curl.</title>
        <authorList>
            <person name="Cisse O.H."/>
            <person name="Almeida J.M.G.C.F."/>
            <person name="Fonseca A."/>
            <person name="Kumar A.A."/>
            <person name="Salojaervi J."/>
            <person name="Overmyer K."/>
            <person name="Hauser P.M."/>
            <person name="Pagni M."/>
        </authorList>
    </citation>
    <scope>NUCLEOTIDE SEQUENCE [LARGE SCALE GENOMIC DNA]</scope>
    <source>
        <strain evidence="4">PYCC 5710 / ATCC 11124 / CBS 356.35 / IMI 108563 / JCM 9778 / NBRC 8474</strain>
    </source>
</reference>
<dbReference type="Pfam" id="PF20210">
    <property type="entry name" value="Laa1_Sip1_HTR5"/>
    <property type="match status" value="1"/>
</dbReference>
<dbReference type="eggNOG" id="KOG1822">
    <property type="taxonomic scope" value="Eukaryota"/>
</dbReference>
<dbReference type="Pfam" id="PF25808">
    <property type="entry name" value="TPR_LAA1_C"/>
    <property type="match status" value="1"/>
</dbReference>
<dbReference type="InterPro" id="IPR057981">
    <property type="entry name" value="TPR_LAA1-like_C"/>
</dbReference>
<comment type="caution">
    <text evidence="3">The sequence shown here is derived from an EMBL/GenBank/DDBJ whole genome shotgun (WGS) entry which is preliminary data.</text>
</comment>
<dbReference type="PANTHER" id="PTHR21663">
    <property type="entry name" value="HYPOTHETICAL HEAT DOMAIN-CONTAINING"/>
    <property type="match status" value="1"/>
</dbReference>
<dbReference type="GO" id="GO:0005829">
    <property type="term" value="C:cytosol"/>
    <property type="evidence" value="ECO:0007669"/>
    <property type="project" value="GOC"/>
</dbReference>
<sequence length="817" mass="90683">MRVDANLVIRQSSITSRFDTALWLLLNAQPASQTLKDIIHAWLSQTKHEFVYWIELFQQILIRQRLSETNKESATKVRLVEQSVEDEGSSLGNGNAAVESKDEMLRWQTRLFALQCLHELILTIPAESLGYRVGDLVRMAFSASTSKVVVLQVEGLRFLRSIIAHFKSLRDPDFPETALLEQHQAQLGSALTPAFSTDSSPDVAALAVHVCAEFIASGIVEDVSRMGRILKLLNTALDSCRDVDSPAAFEAFKAYADNAKSMIRISILSAWAELQVSSIKQEYLAEVVSPCVRELTPMWLDSLKDYAQLKFEPTTSGNSMEVQYSTLSRVTMVNFYSRAWLNFVHAIATLIDQDKNFVFEALDTRQSKNGTGDIDYRGEPAAFFMVLFGICFEALAHSSMESSGDEDQNIEVLSALQSILLPSICGNVVYTEPIFTEITDLFGRLLLTEGVATQVVIVDIVARLAKDHPLSATAVESLENAESEKLQEYVDQLFDLARLTILPLTIVFSWDRTENGREVSRVHTSLPKLARSCISHFVTLAERFPPVIKLDLYNSLFHVFGNVFCSATMQATVVPAILPPFKEFTSNVSLSLKANRDDIGMVYGPARHVLHKLVTSESTSLTHANNNILASTILVTNLGHLLGTKDKLISMFTTFILRQLSLEDSQKSANWSLKSIITAKEARLATFSRQAVIALTDAIITGQSIAHHALILLCDFIEHRNASSATGSYSASLQFLSPLILIYNESTQDPQSERKMIFSKFVSLVSQNSGQFKEFAATLPADQREGLLEIIKAGMDVSHKKEEAGPSINLRMAFGEF</sequence>
<dbReference type="SUPFAM" id="SSF48371">
    <property type="entry name" value="ARM repeat"/>
    <property type="match status" value="1"/>
</dbReference>
<dbReference type="VEuPathDB" id="FungiDB:TAPDE_002944"/>
<evidence type="ECO:0000259" key="2">
    <source>
        <dbReference type="Pfam" id="PF25808"/>
    </source>
</evidence>
<keyword evidence="4" id="KW-1185">Reference proteome</keyword>
<dbReference type="OrthoDB" id="192608at2759"/>
<evidence type="ECO:0000256" key="1">
    <source>
        <dbReference type="ARBA" id="ARBA00008304"/>
    </source>
</evidence>
<organism evidence="3 4">
    <name type="scientific">Taphrina deformans (strain PYCC 5710 / ATCC 11124 / CBS 356.35 / IMI 108563 / JCM 9778 / NBRC 8474)</name>
    <name type="common">Peach leaf curl fungus</name>
    <name type="synonym">Lalaria deformans</name>
    <dbReference type="NCBI Taxonomy" id="1097556"/>
    <lineage>
        <taxon>Eukaryota</taxon>
        <taxon>Fungi</taxon>
        <taxon>Dikarya</taxon>
        <taxon>Ascomycota</taxon>
        <taxon>Taphrinomycotina</taxon>
        <taxon>Taphrinomycetes</taxon>
        <taxon>Taphrinales</taxon>
        <taxon>Taphrinaceae</taxon>
        <taxon>Taphrina</taxon>
    </lineage>
</organism>
<evidence type="ECO:0000313" key="3">
    <source>
        <dbReference type="EMBL" id="CCG82814.2"/>
    </source>
</evidence>
<dbReference type="InterPro" id="IPR040108">
    <property type="entry name" value="Laa1/Sip1/HEATR5"/>
</dbReference>
<dbReference type="Gene3D" id="1.25.10.10">
    <property type="entry name" value="Leucine-rich Repeat Variant"/>
    <property type="match status" value="1"/>
</dbReference>
<gene>
    <name evidence="3" type="ORF">TAPDE_002944</name>
</gene>
<dbReference type="GO" id="GO:0006897">
    <property type="term" value="P:endocytosis"/>
    <property type="evidence" value="ECO:0007669"/>
    <property type="project" value="TreeGrafter"/>
</dbReference>
<dbReference type="Proteomes" id="UP000013776">
    <property type="component" value="Unassembled WGS sequence"/>
</dbReference>
<dbReference type="GO" id="GO:0030139">
    <property type="term" value="C:endocytic vesicle"/>
    <property type="evidence" value="ECO:0007669"/>
    <property type="project" value="TreeGrafter"/>
</dbReference>
<dbReference type="InterPro" id="IPR046837">
    <property type="entry name" value="Laa1/Sip1/HEATR5-like_HEAT"/>
</dbReference>
<dbReference type="PANTHER" id="PTHR21663:SF0">
    <property type="entry name" value="HEAT REPEAT-CONTAINING PROTEIN 5B"/>
    <property type="match status" value="1"/>
</dbReference>
<comment type="similarity">
    <text evidence="1">Belongs to the HEATR5 family.</text>
</comment>
<proteinExistence type="inferred from homology"/>
<dbReference type="GO" id="GO:0005794">
    <property type="term" value="C:Golgi apparatus"/>
    <property type="evidence" value="ECO:0007669"/>
    <property type="project" value="TreeGrafter"/>
</dbReference>
<dbReference type="InterPro" id="IPR016024">
    <property type="entry name" value="ARM-type_fold"/>
</dbReference>
<protein>
    <recommendedName>
        <fullName evidence="2">LAA1-like C-terminal TPR repeats domain-containing protein</fullName>
    </recommendedName>
</protein>
<dbReference type="STRING" id="1097556.R4XAG6"/>
<name>R4XAG6_TAPDE</name>
<dbReference type="GO" id="GO:0016020">
    <property type="term" value="C:membrane"/>
    <property type="evidence" value="ECO:0007669"/>
    <property type="project" value="TreeGrafter"/>
</dbReference>
<accession>R4XAG6</accession>
<dbReference type="GO" id="GO:0008104">
    <property type="term" value="P:intracellular protein localization"/>
    <property type="evidence" value="ECO:0007669"/>
    <property type="project" value="TreeGrafter"/>
</dbReference>
<dbReference type="AlphaFoldDB" id="R4XAG6"/>